<evidence type="ECO:0000313" key="2">
    <source>
        <dbReference type="EMBL" id="ACT47302.1"/>
    </source>
</evidence>
<gene>
    <name evidence="2" type="ordered locus">Mmol_0392</name>
</gene>
<organism evidence="2 3">
    <name type="scientific">Methylotenera mobilis (strain JLW8 / ATCC BAA-1282 / DSM 17540)</name>
    <dbReference type="NCBI Taxonomy" id="583345"/>
    <lineage>
        <taxon>Bacteria</taxon>
        <taxon>Pseudomonadati</taxon>
        <taxon>Pseudomonadota</taxon>
        <taxon>Betaproteobacteria</taxon>
        <taxon>Nitrosomonadales</taxon>
        <taxon>Methylophilaceae</taxon>
        <taxon>Methylotenera</taxon>
    </lineage>
</organism>
<proteinExistence type="predicted"/>
<evidence type="ECO:0000313" key="3">
    <source>
        <dbReference type="Proteomes" id="UP000002742"/>
    </source>
</evidence>
<sequence>MKTSKEQRIPVLVLSVLVATLFLIFAFLDASSQTVCLTNGRGCALAEIIAKILGVGINTGKALYDVGIAVVFMYMGLWHYQITA</sequence>
<keyword evidence="1" id="KW-0812">Transmembrane</keyword>
<name>C6WTI0_METML</name>
<dbReference type="EMBL" id="CP001672">
    <property type="protein sequence ID" value="ACT47302.1"/>
    <property type="molecule type" value="Genomic_DNA"/>
</dbReference>
<keyword evidence="3" id="KW-1185">Reference proteome</keyword>
<dbReference type="STRING" id="583345.Mmol_0392"/>
<dbReference type="Proteomes" id="UP000002742">
    <property type="component" value="Chromosome"/>
</dbReference>
<protein>
    <submittedName>
        <fullName evidence="2">Uncharacterized protein</fullName>
    </submittedName>
</protein>
<accession>C6WTI0</accession>
<dbReference type="AlphaFoldDB" id="C6WTI0"/>
<dbReference type="RefSeq" id="WP_015831340.1">
    <property type="nucleotide sequence ID" value="NC_012968.1"/>
</dbReference>
<reference evidence="2 3" key="2">
    <citation type="journal article" date="2011" name="J. Bacteriol.">
        <title>Genomes of three methylotrophs from a single niche uncover genetic and metabolic divergence of Methylophilaceae.</title>
        <authorList>
            <person name="Lapidus A."/>
            <person name="Clum A."/>
            <person name="Labutti K."/>
            <person name="Kaluzhnaya M.G."/>
            <person name="Lim S."/>
            <person name="Beck D.A."/>
            <person name="Glavina Del Rio T."/>
            <person name="Nolan M."/>
            <person name="Mavromatis K."/>
            <person name="Huntemann M."/>
            <person name="Lucas S."/>
            <person name="Lidstrom M.E."/>
            <person name="Ivanova N."/>
            <person name="Chistoserdova L."/>
        </authorList>
    </citation>
    <scope>NUCLEOTIDE SEQUENCE [LARGE SCALE GENOMIC DNA]</scope>
    <source>
        <strain evidence="3">JLW8 / ATCC BAA-1282 / DSM 17540</strain>
    </source>
</reference>
<dbReference type="HOGENOM" id="CLU_2523726_0_0_4"/>
<evidence type="ECO:0000256" key="1">
    <source>
        <dbReference type="SAM" id="Phobius"/>
    </source>
</evidence>
<dbReference type="KEGG" id="mmb:Mmol_0392"/>
<feature type="transmembrane region" description="Helical" evidence="1">
    <location>
        <begin position="62"/>
        <end position="80"/>
    </location>
</feature>
<reference evidence="3" key="1">
    <citation type="submission" date="2009-07" db="EMBL/GenBank/DDBJ databases">
        <title>Complete sequence of Methylotenera mobilis JLW8.</title>
        <authorList>
            <consortium name="US DOE Joint Genome Institute"/>
            <person name="Lucas S."/>
            <person name="Copeland A."/>
            <person name="Lapidus A."/>
            <person name="Glavina del Rio T."/>
            <person name="Tice H."/>
            <person name="Bruce D."/>
            <person name="Goodwin L."/>
            <person name="Pitluck S."/>
            <person name="LaButti K.M."/>
            <person name="Clum A."/>
            <person name="Larimer F."/>
            <person name="Land M."/>
            <person name="Hauser L."/>
            <person name="Kyrpides N."/>
            <person name="Mikhailova N."/>
            <person name="Kayluzhnaya M."/>
            <person name="Chistoserdova L."/>
        </authorList>
    </citation>
    <scope>NUCLEOTIDE SEQUENCE [LARGE SCALE GENOMIC DNA]</scope>
    <source>
        <strain evidence="3">JLW8 / ATCC BAA-1282 / DSM 17540</strain>
    </source>
</reference>
<keyword evidence="1" id="KW-1133">Transmembrane helix</keyword>
<keyword evidence="1" id="KW-0472">Membrane</keyword>